<comment type="function">
    <text evidence="7">Possible subunit of a heme lyase.</text>
</comment>
<evidence type="ECO:0000256" key="6">
    <source>
        <dbReference type="ARBA" id="ARBA00023004"/>
    </source>
</evidence>
<keyword evidence="5" id="KW-0201">Cytochrome c-type biogenesis</keyword>
<name>A0A7Z7JCX6_9BURK</name>
<dbReference type="InterPro" id="IPR051263">
    <property type="entry name" value="C-type_cytochrome_biogenesis"/>
</dbReference>
<gene>
    <name evidence="9" type="primary">ccmH</name>
    <name evidence="9" type="ORF">CBM2594_B40051</name>
</gene>
<dbReference type="GO" id="GO:0005886">
    <property type="term" value="C:plasma membrane"/>
    <property type="evidence" value="ECO:0007669"/>
    <property type="project" value="TreeGrafter"/>
</dbReference>
<keyword evidence="7" id="KW-0812">Transmembrane</keyword>
<evidence type="ECO:0000256" key="2">
    <source>
        <dbReference type="ARBA" id="ARBA00022617"/>
    </source>
</evidence>
<evidence type="ECO:0000256" key="7">
    <source>
        <dbReference type="RuleBase" id="RU364112"/>
    </source>
</evidence>
<evidence type="ECO:0000256" key="5">
    <source>
        <dbReference type="ARBA" id="ARBA00022748"/>
    </source>
</evidence>
<dbReference type="AlphaFoldDB" id="A0A7Z7JCX6"/>
<evidence type="ECO:0000313" key="9">
    <source>
        <dbReference type="EMBL" id="SPC22716.1"/>
    </source>
</evidence>
<accession>A0A7Z7JCX6</accession>
<dbReference type="InterPro" id="IPR005616">
    <property type="entry name" value="CcmH/CycL/Ccl2/NrfF_N"/>
</dbReference>
<dbReference type="PANTHER" id="PTHR47870">
    <property type="entry name" value="CYTOCHROME C-TYPE BIOGENESIS PROTEIN CCMH"/>
    <property type="match status" value="1"/>
</dbReference>
<sequence length="163" mass="17710">MRSSIRACRVLRAWLGAALCGVALQAAALTEAQLDARVHALSSELRCLVCQNQTLADSNAELAVDLRRQIRAQLRDGASDAAIKDYLVQRYGDFVLYQPPLRPLTWLLWFGPLLLLAATVAAIARARSRKPASGAHSDAPLDAASQRQLAELLDASATERRPP</sequence>
<dbReference type="GO" id="GO:0046872">
    <property type="term" value="F:metal ion binding"/>
    <property type="evidence" value="ECO:0007669"/>
    <property type="project" value="UniProtKB-KW"/>
</dbReference>
<keyword evidence="3 7" id="KW-0479">Metal-binding</keyword>
<reference evidence="9 10" key="1">
    <citation type="submission" date="2018-01" db="EMBL/GenBank/DDBJ databases">
        <authorList>
            <person name="Clerissi C."/>
        </authorList>
    </citation>
    <scope>NUCLEOTIDE SEQUENCE [LARGE SCALE GENOMIC DNA]</scope>
    <source>
        <strain evidence="9">Cupriavidus taiwanensis STM 6021</strain>
    </source>
</reference>
<keyword evidence="2 7" id="KW-0349">Heme</keyword>
<evidence type="ECO:0000256" key="4">
    <source>
        <dbReference type="ARBA" id="ARBA00022729"/>
    </source>
</evidence>
<feature type="transmembrane region" description="Helical" evidence="7">
    <location>
        <begin position="106"/>
        <end position="124"/>
    </location>
</feature>
<evidence type="ECO:0000256" key="3">
    <source>
        <dbReference type="ARBA" id="ARBA00022723"/>
    </source>
</evidence>
<feature type="signal peptide" evidence="7">
    <location>
        <begin position="1"/>
        <end position="28"/>
    </location>
</feature>
<dbReference type="InterPro" id="IPR038297">
    <property type="entry name" value="CcmH/CycL/NrfF/Ccl2_sf"/>
</dbReference>
<dbReference type="Pfam" id="PF03918">
    <property type="entry name" value="CcmH"/>
    <property type="match status" value="1"/>
</dbReference>
<evidence type="ECO:0000313" key="10">
    <source>
        <dbReference type="Proteomes" id="UP000257139"/>
    </source>
</evidence>
<keyword evidence="7" id="KW-0472">Membrane</keyword>
<keyword evidence="4 7" id="KW-0732">Signal</keyword>
<keyword evidence="7" id="KW-1133">Transmembrane helix</keyword>
<dbReference type="Proteomes" id="UP000257139">
    <property type="component" value="Chromosome CBM2594_b"/>
</dbReference>
<organism evidence="9 10">
    <name type="scientific">Cupriavidus taiwanensis</name>
    <dbReference type="NCBI Taxonomy" id="164546"/>
    <lineage>
        <taxon>Bacteria</taxon>
        <taxon>Pseudomonadati</taxon>
        <taxon>Pseudomonadota</taxon>
        <taxon>Betaproteobacteria</taxon>
        <taxon>Burkholderiales</taxon>
        <taxon>Burkholderiaceae</taxon>
        <taxon>Cupriavidus</taxon>
    </lineage>
</organism>
<evidence type="ECO:0000256" key="1">
    <source>
        <dbReference type="ARBA" id="ARBA00010342"/>
    </source>
</evidence>
<feature type="chain" id="PRO_5031589668" description="Cytochrome c-type biogenesis protein" evidence="7">
    <location>
        <begin position="29"/>
        <end position="163"/>
    </location>
</feature>
<dbReference type="CDD" id="cd16378">
    <property type="entry name" value="CcmH_N"/>
    <property type="match status" value="1"/>
</dbReference>
<dbReference type="GO" id="GO:0016829">
    <property type="term" value="F:lyase activity"/>
    <property type="evidence" value="ECO:0007669"/>
    <property type="project" value="UniProtKB-KW"/>
</dbReference>
<dbReference type="Gene3D" id="1.10.8.640">
    <property type="entry name" value="Cytochrome C biogenesis protein"/>
    <property type="match status" value="1"/>
</dbReference>
<feature type="domain" description="CcmH/CycL/Ccl2/NrfF N-terminal" evidence="8">
    <location>
        <begin position="22"/>
        <end position="153"/>
    </location>
</feature>
<dbReference type="PANTHER" id="PTHR47870:SF1">
    <property type="entry name" value="CYTOCHROME C-TYPE BIOGENESIS PROTEIN CCMH"/>
    <property type="match status" value="1"/>
</dbReference>
<evidence type="ECO:0000259" key="8">
    <source>
        <dbReference type="Pfam" id="PF03918"/>
    </source>
</evidence>
<dbReference type="RefSeq" id="WP_025581954.1">
    <property type="nucleotide sequence ID" value="NZ_LT976872.1"/>
</dbReference>
<dbReference type="EMBL" id="LT978514">
    <property type="protein sequence ID" value="SPC22716.1"/>
    <property type="molecule type" value="Genomic_DNA"/>
</dbReference>
<dbReference type="GO" id="GO:0017004">
    <property type="term" value="P:cytochrome complex assembly"/>
    <property type="evidence" value="ECO:0007669"/>
    <property type="project" value="UniProtKB-KW"/>
</dbReference>
<comment type="similarity">
    <text evidence="1 7">Belongs to the CcmH/CycL/Ccl2/NrfF family.</text>
</comment>
<keyword evidence="6 7" id="KW-0408">Iron</keyword>
<keyword evidence="9" id="KW-0456">Lyase</keyword>
<proteinExistence type="inferred from homology"/>
<protein>
    <recommendedName>
        <fullName evidence="7">Cytochrome c-type biogenesis protein</fullName>
    </recommendedName>
</protein>
<dbReference type="FunFam" id="1.10.8.640:FF:000001">
    <property type="entry name" value="Cytochrome c-type biogenesis protein"/>
    <property type="match status" value="1"/>
</dbReference>